<dbReference type="InterPro" id="IPR050272">
    <property type="entry name" value="Isochorismatase-like_hydrls"/>
</dbReference>
<dbReference type="InterPro" id="IPR000868">
    <property type="entry name" value="Isochorismatase-like_dom"/>
</dbReference>
<dbReference type="SUPFAM" id="SSF52499">
    <property type="entry name" value="Isochorismatase-like hydrolases"/>
    <property type="match status" value="1"/>
</dbReference>
<evidence type="ECO:0000256" key="2">
    <source>
        <dbReference type="ARBA" id="ARBA00022801"/>
    </source>
</evidence>
<proteinExistence type="inferred from homology"/>
<comment type="similarity">
    <text evidence="1">Belongs to the isochorismatase family.</text>
</comment>
<feature type="domain" description="Isochorismatase-like" evidence="3">
    <location>
        <begin position="4"/>
        <end position="178"/>
    </location>
</feature>
<sequence>MKNSALIIVDYSNDFVADNGKLTCGLPGQQIENYIVERIEVYNKKQANIFFLMDLHYEENSYHPENKLFPPHNIIDTTGRELYGKVNDIYQNILFNDHVHYLDKTRYDSFCGTPLDIMLRERNITHLEIVGVCTDICVLHTAITAYNLGYTISISHKGVASFNPTGHQWALDHFKNSLGAEVE</sequence>
<dbReference type="GO" id="GO:0016787">
    <property type="term" value="F:hydrolase activity"/>
    <property type="evidence" value="ECO:0007669"/>
    <property type="project" value="UniProtKB-KW"/>
</dbReference>
<evidence type="ECO:0000259" key="3">
    <source>
        <dbReference type="Pfam" id="PF00857"/>
    </source>
</evidence>
<dbReference type="CDD" id="cd00431">
    <property type="entry name" value="cysteine_hydrolases"/>
    <property type="match status" value="1"/>
</dbReference>
<dbReference type="PANTHER" id="PTHR43540:SF10">
    <property type="entry name" value="ISOCHORISMATASE"/>
    <property type="match status" value="1"/>
</dbReference>
<organism evidence="4 5">
    <name type="scientific">Staphylococcus cohnii subsp. cohnii</name>
    <dbReference type="NCBI Taxonomy" id="74704"/>
    <lineage>
        <taxon>Bacteria</taxon>
        <taxon>Bacillati</taxon>
        <taxon>Bacillota</taxon>
        <taxon>Bacilli</taxon>
        <taxon>Bacillales</taxon>
        <taxon>Staphylococcaceae</taxon>
        <taxon>Staphylococcus</taxon>
        <taxon>Staphylococcus cohnii species complex</taxon>
    </lineage>
</organism>
<dbReference type="RefSeq" id="WP_019469583.1">
    <property type="nucleotide sequence ID" value="NZ_BKAS01000014.1"/>
</dbReference>
<reference evidence="4 5" key="1">
    <citation type="submission" date="2015-03" db="EMBL/GenBank/DDBJ databases">
        <title>Genome Assembly of Staphylococcus cohnii subsp. cohnii strain G22B2.</title>
        <authorList>
            <person name="Nair G."/>
            <person name="Kaur G."/>
            <person name="Khatri I."/>
            <person name="Singh N.K."/>
            <person name="Sathyabama S."/>
            <person name="Maurya S.K."/>
            <person name="Subramanian S."/>
            <person name="Agrewala J.N."/>
            <person name="Mayilraj S."/>
        </authorList>
    </citation>
    <scope>NUCLEOTIDE SEQUENCE [LARGE SCALE GENOMIC DNA]</scope>
    <source>
        <strain evidence="4 5">G22B2</strain>
    </source>
</reference>
<keyword evidence="2" id="KW-0378">Hydrolase</keyword>
<dbReference type="Gene3D" id="3.40.50.850">
    <property type="entry name" value="Isochorismatase-like"/>
    <property type="match status" value="1"/>
</dbReference>
<dbReference type="Proteomes" id="UP000034455">
    <property type="component" value="Unassembled WGS sequence"/>
</dbReference>
<dbReference type="PATRIC" id="fig|74704.6.peg.118"/>
<evidence type="ECO:0000256" key="1">
    <source>
        <dbReference type="ARBA" id="ARBA00006336"/>
    </source>
</evidence>
<comment type="caution">
    <text evidence="4">The sequence shown here is derived from an EMBL/GenBank/DDBJ whole genome shotgun (WGS) entry which is preliminary data.</text>
</comment>
<dbReference type="AlphaFoldDB" id="A0A0M2P2L6"/>
<evidence type="ECO:0000313" key="4">
    <source>
        <dbReference type="EMBL" id="KKI64133.1"/>
    </source>
</evidence>
<dbReference type="InterPro" id="IPR036380">
    <property type="entry name" value="Isochorismatase-like_sf"/>
</dbReference>
<dbReference type="EMBL" id="LAKJ01000010">
    <property type="protein sequence ID" value="KKI64133.1"/>
    <property type="molecule type" value="Genomic_DNA"/>
</dbReference>
<accession>A0A0M2P2L6</accession>
<gene>
    <name evidence="4" type="ORF">UF66_0114</name>
</gene>
<name>A0A0M2P2L6_STACC</name>
<evidence type="ECO:0000313" key="5">
    <source>
        <dbReference type="Proteomes" id="UP000034455"/>
    </source>
</evidence>
<dbReference type="Pfam" id="PF00857">
    <property type="entry name" value="Isochorismatase"/>
    <property type="match status" value="1"/>
</dbReference>
<dbReference type="GeneID" id="58097088"/>
<dbReference type="PANTHER" id="PTHR43540">
    <property type="entry name" value="PEROXYUREIDOACRYLATE/UREIDOACRYLATE AMIDOHYDROLASE-RELATED"/>
    <property type="match status" value="1"/>
</dbReference>
<protein>
    <submittedName>
        <fullName evidence="4">Nicotinamidase</fullName>
    </submittedName>
</protein>